<protein>
    <recommendedName>
        <fullName evidence="3">Aminoglycoside phosphotransferase domain-containing protein</fullName>
    </recommendedName>
</protein>
<gene>
    <name evidence="1" type="ORF">ACFOY2_21870</name>
</gene>
<dbReference type="InterPro" id="IPR011009">
    <property type="entry name" value="Kinase-like_dom_sf"/>
</dbReference>
<proteinExistence type="predicted"/>
<dbReference type="SUPFAM" id="SSF56112">
    <property type="entry name" value="Protein kinase-like (PK-like)"/>
    <property type="match status" value="1"/>
</dbReference>
<organism evidence="1 2">
    <name type="scientific">Nonomuraea purpurea</name>
    <dbReference type="NCBI Taxonomy" id="1849276"/>
    <lineage>
        <taxon>Bacteria</taxon>
        <taxon>Bacillati</taxon>
        <taxon>Actinomycetota</taxon>
        <taxon>Actinomycetes</taxon>
        <taxon>Streptosporangiales</taxon>
        <taxon>Streptosporangiaceae</taxon>
        <taxon>Nonomuraea</taxon>
    </lineage>
</organism>
<comment type="caution">
    <text evidence="1">The sequence shown here is derived from an EMBL/GenBank/DDBJ whole genome shotgun (WGS) entry which is preliminary data.</text>
</comment>
<sequence>MHNSETIPRTERFLPDLVKEAEVIPVALDAGVRTPEVVAFDDSCSVVDMPYMVLARARGVDLARWLTGWFDRLSVLLPTDPPLVLVHGDIAPQNLL</sequence>
<dbReference type="Proteomes" id="UP001595851">
    <property type="component" value="Unassembled WGS sequence"/>
</dbReference>
<name>A0ABV8GAV6_9ACTN</name>
<evidence type="ECO:0000313" key="1">
    <source>
        <dbReference type="EMBL" id="MFC4009893.1"/>
    </source>
</evidence>
<evidence type="ECO:0008006" key="3">
    <source>
        <dbReference type="Google" id="ProtNLM"/>
    </source>
</evidence>
<dbReference type="EMBL" id="JBHSBI010000010">
    <property type="protein sequence ID" value="MFC4009893.1"/>
    <property type="molecule type" value="Genomic_DNA"/>
</dbReference>
<reference evidence="2" key="1">
    <citation type="journal article" date="2019" name="Int. J. Syst. Evol. Microbiol.">
        <title>The Global Catalogue of Microorganisms (GCM) 10K type strain sequencing project: providing services to taxonomists for standard genome sequencing and annotation.</title>
        <authorList>
            <consortium name="The Broad Institute Genomics Platform"/>
            <consortium name="The Broad Institute Genome Sequencing Center for Infectious Disease"/>
            <person name="Wu L."/>
            <person name="Ma J."/>
        </authorList>
    </citation>
    <scope>NUCLEOTIDE SEQUENCE [LARGE SCALE GENOMIC DNA]</scope>
    <source>
        <strain evidence="2">TBRC 1276</strain>
    </source>
</reference>
<accession>A0ABV8GAV6</accession>
<dbReference type="RefSeq" id="WP_379529908.1">
    <property type="nucleotide sequence ID" value="NZ_JBHSBI010000010.1"/>
</dbReference>
<evidence type="ECO:0000313" key="2">
    <source>
        <dbReference type="Proteomes" id="UP001595851"/>
    </source>
</evidence>
<keyword evidence="2" id="KW-1185">Reference proteome</keyword>